<evidence type="ECO:0000313" key="6">
    <source>
        <dbReference type="Proteomes" id="UP001597521"/>
    </source>
</evidence>
<dbReference type="SMART" id="SM00418">
    <property type="entry name" value="HTH_ARSR"/>
    <property type="match status" value="1"/>
</dbReference>
<name>A0ABW5QMU3_9HYPH</name>
<feature type="domain" description="HTH arsR-type" evidence="4">
    <location>
        <begin position="1"/>
        <end position="95"/>
    </location>
</feature>
<protein>
    <submittedName>
        <fullName evidence="5">ArsR/SmtB family transcription factor</fullName>
    </submittedName>
</protein>
<dbReference type="PANTHER" id="PTHR43132:SF2">
    <property type="entry name" value="ARSENICAL RESISTANCE OPERON REPRESSOR ARSR-RELATED"/>
    <property type="match status" value="1"/>
</dbReference>
<dbReference type="InterPro" id="IPR036390">
    <property type="entry name" value="WH_DNA-bd_sf"/>
</dbReference>
<evidence type="ECO:0000256" key="1">
    <source>
        <dbReference type="ARBA" id="ARBA00023015"/>
    </source>
</evidence>
<reference evidence="6" key="1">
    <citation type="journal article" date="2019" name="Int. J. Syst. Evol. Microbiol.">
        <title>The Global Catalogue of Microorganisms (GCM) 10K type strain sequencing project: providing services to taxonomists for standard genome sequencing and annotation.</title>
        <authorList>
            <consortium name="The Broad Institute Genomics Platform"/>
            <consortium name="The Broad Institute Genome Sequencing Center for Infectious Disease"/>
            <person name="Wu L."/>
            <person name="Ma J."/>
        </authorList>
    </citation>
    <scope>NUCLEOTIDE SEQUENCE [LARGE SCALE GENOMIC DNA]</scope>
    <source>
        <strain evidence="6">CCM 7427</strain>
    </source>
</reference>
<dbReference type="SUPFAM" id="SSF46785">
    <property type="entry name" value="Winged helix' DNA-binding domain"/>
    <property type="match status" value="1"/>
</dbReference>
<evidence type="ECO:0000256" key="3">
    <source>
        <dbReference type="ARBA" id="ARBA00023163"/>
    </source>
</evidence>
<organism evidence="5 6">
    <name type="scientific">Devosia albogilva</name>
    <dbReference type="NCBI Taxonomy" id="429726"/>
    <lineage>
        <taxon>Bacteria</taxon>
        <taxon>Pseudomonadati</taxon>
        <taxon>Pseudomonadota</taxon>
        <taxon>Alphaproteobacteria</taxon>
        <taxon>Hyphomicrobiales</taxon>
        <taxon>Devosiaceae</taxon>
        <taxon>Devosia</taxon>
    </lineage>
</organism>
<keyword evidence="2" id="KW-0238">DNA-binding</keyword>
<sequence>METNDALVVFAALSQPTRLETFRLLMKHEPEGLPAGEVARRLGVPQNTMSSHLAILTRAGLIDSERQSRSIIYRAVVDRVRELASYLVQDCCGGRPELCGPLVAEFTPCCASGTGVLKGASGASEGTA</sequence>
<keyword evidence="6" id="KW-1185">Reference proteome</keyword>
<keyword evidence="1" id="KW-0805">Transcription regulation</keyword>
<dbReference type="InterPro" id="IPR036388">
    <property type="entry name" value="WH-like_DNA-bd_sf"/>
</dbReference>
<dbReference type="InterPro" id="IPR051011">
    <property type="entry name" value="Metal_resp_trans_reg"/>
</dbReference>
<dbReference type="EMBL" id="JBHUNP010000001">
    <property type="protein sequence ID" value="MFD2648639.1"/>
    <property type="molecule type" value="Genomic_DNA"/>
</dbReference>
<dbReference type="PANTHER" id="PTHR43132">
    <property type="entry name" value="ARSENICAL RESISTANCE OPERON REPRESSOR ARSR-RELATED"/>
    <property type="match status" value="1"/>
</dbReference>
<dbReference type="RefSeq" id="WP_386833875.1">
    <property type="nucleotide sequence ID" value="NZ_JBHUNP010000001.1"/>
</dbReference>
<dbReference type="InterPro" id="IPR011991">
    <property type="entry name" value="ArsR-like_HTH"/>
</dbReference>
<dbReference type="PROSITE" id="PS50987">
    <property type="entry name" value="HTH_ARSR_2"/>
    <property type="match status" value="1"/>
</dbReference>
<dbReference type="InterPro" id="IPR001845">
    <property type="entry name" value="HTH_ArsR_DNA-bd_dom"/>
</dbReference>
<evidence type="ECO:0000313" key="5">
    <source>
        <dbReference type="EMBL" id="MFD2648639.1"/>
    </source>
</evidence>
<dbReference type="Pfam" id="PF12840">
    <property type="entry name" value="HTH_20"/>
    <property type="match status" value="1"/>
</dbReference>
<gene>
    <name evidence="5" type="ORF">ACFSX5_12640</name>
</gene>
<dbReference type="Gene3D" id="1.10.10.10">
    <property type="entry name" value="Winged helix-like DNA-binding domain superfamily/Winged helix DNA-binding domain"/>
    <property type="match status" value="1"/>
</dbReference>
<dbReference type="CDD" id="cd00090">
    <property type="entry name" value="HTH_ARSR"/>
    <property type="match status" value="1"/>
</dbReference>
<dbReference type="Proteomes" id="UP001597521">
    <property type="component" value="Unassembled WGS sequence"/>
</dbReference>
<evidence type="ECO:0000259" key="4">
    <source>
        <dbReference type="PROSITE" id="PS50987"/>
    </source>
</evidence>
<dbReference type="PRINTS" id="PR00778">
    <property type="entry name" value="HTHARSR"/>
</dbReference>
<evidence type="ECO:0000256" key="2">
    <source>
        <dbReference type="ARBA" id="ARBA00023125"/>
    </source>
</evidence>
<accession>A0ABW5QMU3</accession>
<comment type="caution">
    <text evidence="5">The sequence shown here is derived from an EMBL/GenBank/DDBJ whole genome shotgun (WGS) entry which is preliminary data.</text>
</comment>
<dbReference type="NCBIfam" id="NF033788">
    <property type="entry name" value="HTH_metalloreg"/>
    <property type="match status" value="1"/>
</dbReference>
<proteinExistence type="predicted"/>
<keyword evidence="3" id="KW-0804">Transcription</keyword>